<dbReference type="Proteomes" id="UP001176940">
    <property type="component" value="Unassembled WGS sequence"/>
</dbReference>
<gene>
    <name evidence="2" type="ORF">RIMI_LOCUS22874440</name>
</gene>
<proteinExistence type="predicted"/>
<comment type="caution">
    <text evidence="2">The sequence shown here is derived from an EMBL/GenBank/DDBJ whole genome shotgun (WGS) entry which is preliminary data.</text>
</comment>
<evidence type="ECO:0000313" key="2">
    <source>
        <dbReference type="EMBL" id="CAJ0968182.1"/>
    </source>
</evidence>
<accession>A0ABN9MNI0</accession>
<dbReference type="EMBL" id="CAUEEQ010079020">
    <property type="protein sequence ID" value="CAJ0968182.1"/>
    <property type="molecule type" value="Genomic_DNA"/>
</dbReference>
<feature type="region of interest" description="Disordered" evidence="1">
    <location>
        <begin position="209"/>
        <end position="270"/>
    </location>
</feature>
<evidence type="ECO:0000313" key="3">
    <source>
        <dbReference type="Proteomes" id="UP001176940"/>
    </source>
</evidence>
<evidence type="ECO:0000256" key="1">
    <source>
        <dbReference type="SAM" id="MobiDB-lite"/>
    </source>
</evidence>
<keyword evidence="3" id="KW-1185">Reference proteome</keyword>
<dbReference type="PANTHER" id="PTHR21301:SF10">
    <property type="entry name" value="REVERSE TRANSCRIPTASE DOMAIN-CONTAINING PROTEIN"/>
    <property type="match status" value="1"/>
</dbReference>
<feature type="compositionally biased region" description="Acidic residues" evidence="1">
    <location>
        <begin position="239"/>
        <end position="252"/>
    </location>
</feature>
<sequence length="270" mass="29648">MVVAKRTKNLRDILVHSLYDPGRGTIPTGATGSGFYPCGLCKACGNHIKTKTFSNFNGTKTFTIRKRITCASRGVVYHATCPCNKVYIGLTTRELKIRMLEHCRDIMNAKTAQEVSTLKTIPRHFRQYHQCNPHGLKIKGIDLVSLGIRGGNIGKVLAQMESRWIYRLGTIAPQGLNESFGFGSFFKFLLRGGGPSDVDLQAPAEFQEQASAAEEEDSLDDSQPLSGQGNLQDEVVGKEEEDEEDDGDEYFLNEEASPGPIETGGFARPG</sequence>
<protein>
    <recommendedName>
        <fullName evidence="4">GIY-YIG domain-containing protein</fullName>
    </recommendedName>
</protein>
<dbReference type="PANTHER" id="PTHR21301">
    <property type="entry name" value="REVERSE TRANSCRIPTASE"/>
    <property type="match status" value="1"/>
</dbReference>
<name>A0ABN9MNI0_9NEOB</name>
<organism evidence="2 3">
    <name type="scientific">Ranitomeya imitator</name>
    <name type="common">mimic poison frog</name>
    <dbReference type="NCBI Taxonomy" id="111125"/>
    <lineage>
        <taxon>Eukaryota</taxon>
        <taxon>Metazoa</taxon>
        <taxon>Chordata</taxon>
        <taxon>Craniata</taxon>
        <taxon>Vertebrata</taxon>
        <taxon>Euteleostomi</taxon>
        <taxon>Amphibia</taxon>
        <taxon>Batrachia</taxon>
        <taxon>Anura</taxon>
        <taxon>Neobatrachia</taxon>
        <taxon>Hyloidea</taxon>
        <taxon>Dendrobatidae</taxon>
        <taxon>Dendrobatinae</taxon>
        <taxon>Ranitomeya</taxon>
    </lineage>
</organism>
<reference evidence="2" key="1">
    <citation type="submission" date="2023-07" db="EMBL/GenBank/DDBJ databases">
        <authorList>
            <person name="Stuckert A."/>
        </authorList>
    </citation>
    <scope>NUCLEOTIDE SEQUENCE</scope>
</reference>
<evidence type="ECO:0008006" key="4">
    <source>
        <dbReference type="Google" id="ProtNLM"/>
    </source>
</evidence>